<feature type="transmembrane region" description="Helical" evidence="9">
    <location>
        <begin position="62"/>
        <end position="81"/>
    </location>
</feature>
<dbReference type="AlphaFoldDB" id="B7GAS6"/>
<feature type="transmembrane region" description="Helical" evidence="9">
    <location>
        <begin position="15"/>
        <end position="36"/>
    </location>
</feature>
<keyword evidence="5" id="KW-0029">Amino-acid transport</keyword>
<evidence type="ECO:0000256" key="4">
    <source>
        <dbReference type="ARBA" id="ARBA00022692"/>
    </source>
</evidence>
<dbReference type="OMA" id="WTALHYM"/>
<feature type="compositionally biased region" description="Low complexity" evidence="8">
    <location>
        <begin position="507"/>
        <end position="516"/>
    </location>
</feature>
<evidence type="ECO:0000256" key="2">
    <source>
        <dbReference type="ARBA" id="ARBA00006595"/>
    </source>
</evidence>
<dbReference type="Proteomes" id="UP000000759">
    <property type="component" value="Chromosome 22"/>
</dbReference>
<comment type="similarity">
    <text evidence="2">Belongs to the SLC43A transporter (TC 2.A.1.44) family.</text>
</comment>
<sequence length="528" mass="58945">MSSNENAELPLRRKIWFAIFGCLQNSMVGGMLYGWACIDRSILSASTANGGAGLTLSQTTLMFSWASCAAMVSTLALGIVLDRYGPRLCSVLAHAIIALGCQVFAMSNRFETFALAVCLISLGGPGIQVSIVHLANLFPDNQYLVLSCLNGTISISFAVFAMFDWLWEKYPNVGFRSLFGYYALVVLVSLVASAIYWPDEPFEAPEKEYDPLEFLEPTPEEDYFEATTAHRHLLEQPLDSYLRADINPQLVRHNSYRASKKALDRGDEALISLKDQPFWRQFCSGTYFRTVLFFVTVCFLANFYVASFSTEMADSRNFSYESQRDLARIFTLIMAAGVLASLVVGVLMDRIGLDACTALTLLLGQGQILILVFVPDHRRWMIFGFVVYVFFRQFLFPVYIANLTAHLGFKYFGLLNGLGFAASGIAQVFMASLVQVVQGDCNMVSTDPGEDTQTVDCEIGRWMDLHVVEFVLMGLLLLAPWIESREKLRRQERIQELLRIASQTSMSYGSVSPSPSNLDDHARVGMEL</sequence>
<evidence type="ECO:0000256" key="6">
    <source>
        <dbReference type="ARBA" id="ARBA00022989"/>
    </source>
</evidence>
<dbReference type="HOGENOM" id="CLU_051275_0_0_1"/>
<dbReference type="OrthoDB" id="45809at2759"/>
<dbReference type="PANTHER" id="PTHR20772:SF2">
    <property type="entry name" value="PROTEIN FMP42"/>
    <property type="match status" value="1"/>
</dbReference>
<dbReference type="GO" id="GO:0016020">
    <property type="term" value="C:membrane"/>
    <property type="evidence" value="ECO:0007669"/>
    <property type="project" value="UniProtKB-SubCell"/>
</dbReference>
<keyword evidence="6 9" id="KW-1133">Transmembrane helix</keyword>
<feature type="transmembrane region" description="Helical" evidence="9">
    <location>
        <begin position="380"/>
        <end position="400"/>
    </location>
</feature>
<protein>
    <submittedName>
        <fullName evidence="10">Uncharacterized protein</fullName>
    </submittedName>
</protein>
<keyword evidence="3" id="KW-0813">Transport</keyword>
<evidence type="ECO:0000256" key="8">
    <source>
        <dbReference type="SAM" id="MobiDB-lite"/>
    </source>
</evidence>
<dbReference type="InParanoid" id="B7GAS6"/>
<feature type="transmembrane region" description="Helical" evidence="9">
    <location>
        <begin position="113"/>
        <end position="136"/>
    </location>
</feature>
<keyword evidence="11" id="KW-1185">Reference proteome</keyword>
<reference evidence="11" key="2">
    <citation type="submission" date="2008-08" db="EMBL/GenBank/DDBJ databases">
        <authorList>
            <consortium name="Diatom Consortium"/>
            <person name="Grigoriev I."/>
            <person name="Grimwood J."/>
            <person name="Kuo A."/>
            <person name="Otillar R.P."/>
            <person name="Salamov A."/>
            <person name="Detter J.C."/>
            <person name="Lindquist E."/>
            <person name="Shapiro H."/>
            <person name="Lucas S."/>
            <person name="Glavina del Rio T."/>
            <person name="Pitluck S."/>
            <person name="Rokhsar D."/>
            <person name="Bowler C."/>
        </authorList>
    </citation>
    <scope>GENOME REANNOTATION</scope>
    <source>
        <strain evidence="11">CCAP 1055/1</strain>
    </source>
</reference>
<evidence type="ECO:0000313" key="10">
    <source>
        <dbReference type="EMBL" id="EEC44423.1"/>
    </source>
</evidence>
<feature type="compositionally biased region" description="Basic and acidic residues" evidence="8">
    <location>
        <begin position="518"/>
        <end position="528"/>
    </location>
</feature>
<dbReference type="CDD" id="cd06174">
    <property type="entry name" value="MFS"/>
    <property type="match status" value="1"/>
</dbReference>
<accession>B7GAS6</accession>
<dbReference type="EMBL" id="CM000624">
    <property type="protein sequence ID" value="EEC44423.1"/>
    <property type="molecule type" value="Genomic_DNA"/>
</dbReference>
<dbReference type="InterPro" id="IPR052599">
    <property type="entry name" value="SLC43A_AATransporter"/>
</dbReference>
<feature type="region of interest" description="Disordered" evidence="8">
    <location>
        <begin position="507"/>
        <end position="528"/>
    </location>
</feature>
<dbReference type="InterPro" id="IPR036259">
    <property type="entry name" value="MFS_trans_sf"/>
</dbReference>
<keyword evidence="4 9" id="KW-0812">Transmembrane</keyword>
<evidence type="ECO:0000256" key="9">
    <source>
        <dbReference type="SAM" id="Phobius"/>
    </source>
</evidence>
<proteinExistence type="inferred from homology"/>
<evidence type="ECO:0000313" key="11">
    <source>
        <dbReference type="Proteomes" id="UP000000759"/>
    </source>
</evidence>
<dbReference type="GeneID" id="7195720"/>
<dbReference type="eggNOG" id="ENOG502QRYG">
    <property type="taxonomic scope" value="Eukaryota"/>
</dbReference>
<gene>
    <name evidence="10" type="ORF">PHATRDRAFT_49491</name>
</gene>
<name>B7GAS6_PHATC</name>
<reference evidence="10 11" key="1">
    <citation type="journal article" date="2008" name="Nature">
        <title>The Phaeodactylum genome reveals the evolutionary history of diatom genomes.</title>
        <authorList>
            <person name="Bowler C."/>
            <person name="Allen A.E."/>
            <person name="Badger J.H."/>
            <person name="Grimwood J."/>
            <person name="Jabbari K."/>
            <person name="Kuo A."/>
            <person name="Maheswari U."/>
            <person name="Martens C."/>
            <person name="Maumus F."/>
            <person name="Otillar R.P."/>
            <person name="Rayko E."/>
            <person name="Salamov A."/>
            <person name="Vandepoele K."/>
            <person name="Beszteri B."/>
            <person name="Gruber A."/>
            <person name="Heijde M."/>
            <person name="Katinka M."/>
            <person name="Mock T."/>
            <person name="Valentin K."/>
            <person name="Verret F."/>
            <person name="Berges J.A."/>
            <person name="Brownlee C."/>
            <person name="Cadoret J.P."/>
            <person name="Chiovitti A."/>
            <person name="Choi C.J."/>
            <person name="Coesel S."/>
            <person name="De Martino A."/>
            <person name="Detter J.C."/>
            <person name="Durkin C."/>
            <person name="Falciatore A."/>
            <person name="Fournet J."/>
            <person name="Haruta M."/>
            <person name="Huysman M.J."/>
            <person name="Jenkins B.D."/>
            <person name="Jiroutova K."/>
            <person name="Jorgensen R.E."/>
            <person name="Joubert Y."/>
            <person name="Kaplan A."/>
            <person name="Kroger N."/>
            <person name="Kroth P.G."/>
            <person name="La Roche J."/>
            <person name="Lindquist E."/>
            <person name="Lommer M."/>
            <person name="Martin-Jezequel V."/>
            <person name="Lopez P.J."/>
            <person name="Lucas S."/>
            <person name="Mangogna M."/>
            <person name="McGinnis K."/>
            <person name="Medlin L.K."/>
            <person name="Montsant A."/>
            <person name="Oudot-Le Secq M.P."/>
            <person name="Napoli C."/>
            <person name="Obornik M."/>
            <person name="Parker M.S."/>
            <person name="Petit J.L."/>
            <person name="Porcel B.M."/>
            <person name="Poulsen N."/>
            <person name="Robison M."/>
            <person name="Rychlewski L."/>
            <person name="Rynearson T.A."/>
            <person name="Schmutz J."/>
            <person name="Shapiro H."/>
            <person name="Siaut M."/>
            <person name="Stanley M."/>
            <person name="Sussman M.R."/>
            <person name="Taylor A.R."/>
            <person name="Vardi A."/>
            <person name="von Dassow P."/>
            <person name="Vyverman W."/>
            <person name="Willis A."/>
            <person name="Wyrwicz L.S."/>
            <person name="Rokhsar D.S."/>
            <person name="Weissenbach J."/>
            <person name="Armbrust E.V."/>
            <person name="Green B.R."/>
            <person name="Van de Peer Y."/>
            <person name="Grigoriev I.V."/>
        </authorList>
    </citation>
    <scope>NUCLEOTIDE SEQUENCE [LARGE SCALE GENOMIC DNA]</scope>
    <source>
        <strain evidence="10 11">CCAP 1055/1</strain>
    </source>
</reference>
<dbReference type="GO" id="GO:0006865">
    <property type="term" value="P:amino acid transport"/>
    <property type="evidence" value="ECO:0007669"/>
    <property type="project" value="UniProtKB-KW"/>
</dbReference>
<feature type="transmembrane region" description="Helical" evidence="9">
    <location>
        <begin position="355"/>
        <end position="374"/>
    </location>
</feature>
<dbReference type="Pfam" id="PF07690">
    <property type="entry name" value="MFS_1"/>
    <property type="match status" value="1"/>
</dbReference>
<dbReference type="PANTHER" id="PTHR20772">
    <property type="entry name" value="PROTEIN FMP42"/>
    <property type="match status" value="1"/>
</dbReference>
<feature type="transmembrane region" description="Helical" evidence="9">
    <location>
        <begin position="143"/>
        <end position="167"/>
    </location>
</feature>
<dbReference type="RefSeq" id="XP_002184245.1">
    <property type="nucleotide sequence ID" value="XM_002184209.1"/>
</dbReference>
<evidence type="ECO:0000256" key="7">
    <source>
        <dbReference type="ARBA" id="ARBA00023136"/>
    </source>
</evidence>
<dbReference type="Gene3D" id="1.20.1250.20">
    <property type="entry name" value="MFS general substrate transporter like domains"/>
    <property type="match status" value="1"/>
</dbReference>
<feature type="transmembrane region" description="Helical" evidence="9">
    <location>
        <begin position="412"/>
        <end position="434"/>
    </location>
</feature>
<evidence type="ECO:0000256" key="5">
    <source>
        <dbReference type="ARBA" id="ARBA00022970"/>
    </source>
</evidence>
<evidence type="ECO:0000256" key="3">
    <source>
        <dbReference type="ARBA" id="ARBA00022448"/>
    </source>
</evidence>
<dbReference type="PaxDb" id="2850-Phatr49491"/>
<dbReference type="KEGG" id="pti:PHATRDRAFT_49491"/>
<feature type="transmembrane region" description="Helical" evidence="9">
    <location>
        <begin position="88"/>
        <end position="107"/>
    </location>
</feature>
<keyword evidence="7 9" id="KW-0472">Membrane</keyword>
<feature type="transmembrane region" description="Helical" evidence="9">
    <location>
        <begin position="286"/>
        <end position="306"/>
    </location>
</feature>
<comment type="subcellular location">
    <subcellularLocation>
        <location evidence="1">Membrane</location>
        <topology evidence="1">Multi-pass membrane protein</topology>
    </subcellularLocation>
</comment>
<dbReference type="InterPro" id="IPR011701">
    <property type="entry name" value="MFS"/>
</dbReference>
<feature type="transmembrane region" description="Helical" evidence="9">
    <location>
        <begin position="179"/>
        <end position="197"/>
    </location>
</feature>
<organism evidence="10 11">
    <name type="scientific">Phaeodactylum tricornutum (strain CCAP 1055/1)</name>
    <dbReference type="NCBI Taxonomy" id="556484"/>
    <lineage>
        <taxon>Eukaryota</taxon>
        <taxon>Sar</taxon>
        <taxon>Stramenopiles</taxon>
        <taxon>Ochrophyta</taxon>
        <taxon>Bacillariophyta</taxon>
        <taxon>Bacillariophyceae</taxon>
        <taxon>Bacillariophycidae</taxon>
        <taxon>Naviculales</taxon>
        <taxon>Phaeodactylaceae</taxon>
        <taxon>Phaeodactylum</taxon>
    </lineage>
</organism>
<evidence type="ECO:0000256" key="1">
    <source>
        <dbReference type="ARBA" id="ARBA00004141"/>
    </source>
</evidence>
<dbReference type="SUPFAM" id="SSF103473">
    <property type="entry name" value="MFS general substrate transporter"/>
    <property type="match status" value="1"/>
</dbReference>
<feature type="transmembrane region" description="Helical" evidence="9">
    <location>
        <begin position="326"/>
        <end position="348"/>
    </location>
</feature>
<dbReference type="GO" id="GO:0022857">
    <property type="term" value="F:transmembrane transporter activity"/>
    <property type="evidence" value="ECO:0007669"/>
    <property type="project" value="InterPro"/>
</dbReference>